<keyword evidence="2" id="KW-1185">Reference proteome</keyword>
<name>A0A5P8E6D0_9BACT</name>
<accession>A0A5P8E6D0</accession>
<organism evidence="1 2">
    <name type="scientific">Pseudoprevotella muciniphila</name>
    <dbReference type="NCBI Taxonomy" id="2133944"/>
    <lineage>
        <taxon>Bacteria</taxon>
        <taxon>Pseudomonadati</taxon>
        <taxon>Bacteroidota</taxon>
        <taxon>Bacteroidia</taxon>
        <taxon>Bacteroidales</taxon>
        <taxon>Prevotellaceae</taxon>
        <taxon>Pseudoprevotella</taxon>
    </lineage>
</organism>
<evidence type="ECO:0000313" key="1">
    <source>
        <dbReference type="EMBL" id="QFQ12427.1"/>
    </source>
</evidence>
<dbReference type="Proteomes" id="UP000249375">
    <property type="component" value="Chromosome"/>
</dbReference>
<dbReference type="AlphaFoldDB" id="A0A5P8E6D0"/>
<dbReference type="KEGG" id="alq:C7Y71_005020"/>
<evidence type="ECO:0000313" key="2">
    <source>
        <dbReference type="Proteomes" id="UP000249375"/>
    </source>
</evidence>
<gene>
    <name evidence="1" type="ORF">C7Y71_005020</name>
</gene>
<protein>
    <submittedName>
        <fullName evidence="1">Uncharacterized protein</fullName>
    </submittedName>
</protein>
<sequence length="63" mass="6353">MIALSSCCGDKCKTGAGADSTMVDSAIVDSSKIATEGDTIIEDVPGGVATHETDKDIAPAPER</sequence>
<proteinExistence type="predicted"/>
<reference evidence="1 2" key="1">
    <citation type="submission" date="2018-11" db="EMBL/GenBank/DDBJ databases">
        <authorList>
            <person name="Na S.W."/>
            <person name="Baik M."/>
        </authorList>
    </citation>
    <scope>NUCLEOTIDE SEQUENCE [LARGE SCALE GENOMIC DNA]</scope>
    <source>
        <strain evidence="1 2">E39</strain>
    </source>
</reference>
<dbReference type="EMBL" id="CP033459">
    <property type="protein sequence ID" value="QFQ12427.1"/>
    <property type="molecule type" value="Genomic_DNA"/>
</dbReference>